<dbReference type="Gene3D" id="3.90.176.10">
    <property type="entry name" value="Toxin ADP-ribosyltransferase, Chain A, domain 1"/>
    <property type="match status" value="1"/>
</dbReference>
<dbReference type="SMART" id="SM00248">
    <property type="entry name" value="ANK"/>
    <property type="match status" value="1"/>
</dbReference>
<dbReference type="Gene3D" id="1.25.40.20">
    <property type="entry name" value="Ankyrin repeat-containing domain"/>
    <property type="match status" value="1"/>
</dbReference>
<feature type="domain" description="TIR" evidence="8">
    <location>
        <begin position="95"/>
        <end position="213"/>
    </location>
</feature>
<dbReference type="InterPro" id="IPR002110">
    <property type="entry name" value="Ankyrin_rpt"/>
</dbReference>
<dbReference type="InterPro" id="IPR000157">
    <property type="entry name" value="TIR_dom"/>
</dbReference>
<dbReference type="Gene3D" id="3.40.50.10140">
    <property type="entry name" value="Toll/interleukin-1 receptor homology (TIR) domain"/>
    <property type="match status" value="1"/>
</dbReference>
<dbReference type="GO" id="GO:0007165">
    <property type="term" value="P:signal transduction"/>
    <property type="evidence" value="ECO:0007669"/>
    <property type="project" value="InterPro"/>
</dbReference>
<evidence type="ECO:0000259" key="8">
    <source>
        <dbReference type="Pfam" id="PF13676"/>
    </source>
</evidence>
<dbReference type="GO" id="GO:0016779">
    <property type="term" value="F:nucleotidyltransferase activity"/>
    <property type="evidence" value="ECO:0007669"/>
    <property type="project" value="UniProtKB-KW"/>
</dbReference>
<dbReference type="EMBL" id="CAJOAY010002057">
    <property type="protein sequence ID" value="CAF3916378.1"/>
    <property type="molecule type" value="Genomic_DNA"/>
</dbReference>
<evidence type="ECO:0000256" key="5">
    <source>
        <dbReference type="ARBA" id="ARBA00047597"/>
    </source>
</evidence>
<evidence type="ECO:0000256" key="2">
    <source>
        <dbReference type="ARBA" id="ARBA00022676"/>
    </source>
</evidence>
<dbReference type="PANTHER" id="PTHR46270">
    <property type="entry name" value="ARMADILLO-TYPE FOLD-RELATED"/>
    <property type="match status" value="1"/>
</dbReference>
<keyword evidence="2 7" id="KW-0328">Glycosyltransferase</keyword>
<gene>
    <name evidence="9" type="ORF">OKA104_LOCUS25011</name>
</gene>
<dbReference type="PROSITE" id="PS50297">
    <property type="entry name" value="ANK_REP_REGION"/>
    <property type="match status" value="1"/>
</dbReference>
<dbReference type="PROSITE" id="PS50088">
    <property type="entry name" value="ANK_REPEAT"/>
    <property type="match status" value="1"/>
</dbReference>
<dbReference type="Proteomes" id="UP000663881">
    <property type="component" value="Unassembled WGS sequence"/>
</dbReference>
<dbReference type="SUPFAM" id="SSF52200">
    <property type="entry name" value="Toll/Interleukin receptor TIR domain"/>
    <property type="match status" value="1"/>
</dbReference>
<reference evidence="9" key="1">
    <citation type="submission" date="2021-02" db="EMBL/GenBank/DDBJ databases">
        <authorList>
            <person name="Nowell W R."/>
        </authorList>
    </citation>
    <scope>NUCLEOTIDE SEQUENCE</scope>
</reference>
<keyword evidence="7" id="KW-0521">NADP</keyword>
<dbReference type="AlphaFoldDB" id="A0A819INA1"/>
<evidence type="ECO:0000256" key="3">
    <source>
        <dbReference type="ARBA" id="ARBA00022679"/>
    </source>
</evidence>
<dbReference type="Pfam" id="PF01129">
    <property type="entry name" value="ART"/>
    <property type="match status" value="1"/>
</dbReference>
<accession>A0A819INA1</accession>
<keyword evidence="3 7" id="KW-0808">Transferase</keyword>
<dbReference type="Pfam" id="PF13857">
    <property type="entry name" value="Ank_5"/>
    <property type="match status" value="1"/>
</dbReference>
<sequence>MNFDKSLSARYEILWTLSFNLNIAKQMKQNFNFIQSIRLSTRTDDDFCSNNAIRGILWNIGDHEGLAKFGSKRNKDNCLFDKNTIEIDGFDAIFCYDPADFSECIILQSYLIGNGYRVWIKKPTCSSNSLERLLLEKETKANCVILCLSENFIRSNSCRTELQLAFKKQLNIIPVIIHEHYKITCKWLDDIVTTMLDIIDLTKTSYKEAIRLLISTIQKSSNTCQEKRLHNSLTSIVYFPCDLYADCKDNNVEKIKQYIQHVPISQINHVESNGSTSLHVAAYYGFNELVKLLLKNGASRSIRNKHNLTAYEEARTSTIREIFKRFNDEDRFLSNIDINYEWILVCEETFLQREHFRQQLLKTFARNSTEDLSTKFDTVYDRIKEHYIILFEQENLPQRQQLLIDWFFMNASIEKNPIWIVKAYTSTTDFYKILNRHLAMYVLEYFHPTLNKSIDYKLVNCLIDFVGIFIHSDGLDKLNYVGQCYRGMLMTKDDISQYTIGSQVMNMTLLSTSKQKTIAEIYAGDGQSKLMRQTPDFKLIHFSTVCTYTVRNKHTALDIHQISEVTDEEEILILPFSTFRVTSMKQNDPKKNGILIELELEECCES</sequence>
<comment type="caution">
    <text evidence="9">The sequence shown here is derived from an EMBL/GenBank/DDBJ whole genome shotgun (WGS) entry which is preliminary data.</text>
</comment>
<keyword evidence="4" id="KW-0548">Nucleotidyltransferase</keyword>
<name>A0A819INA1_9BILA</name>
<keyword evidence="6" id="KW-0040">ANK repeat</keyword>
<dbReference type="EC" id="2.4.2.31" evidence="7"/>
<evidence type="ECO:0000256" key="4">
    <source>
        <dbReference type="ARBA" id="ARBA00022695"/>
    </source>
</evidence>
<dbReference type="InterPro" id="IPR035897">
    <property type="entry name" value="Toll_tir_struct_dom_sf"/>
</dbReference>
<evidence type="ECO:0000313" key="9">
    <source>
        <dbReference type="EMBL" id="CAF3916378.1"/>
    </source>
</evidence>
<protein>
    <recommendedName>
        <fullName evidence="7">NAD(P)(+)--arginine ADP-ribosyltransferase</fullName>
        <ecNumber evidence="7">2.4.2.31</ecNumber>
    </recommendedName>
    <alternativeName>
        <fullName evidence="7">Mono(ADP-ribosyl)transferase</fullName>
    </alternativeName>
</protein>
<organism evidence="9 10">
    <name type="scientific">Adineta steineri</name>
    <dbReference type="NCBI Taxonomy" id="433720"/>
    <lineage>
        <taxon>Eukaryota</taxon>
        <taxon>Metazoa</taxon>
        <taxon>Spiralia</taxon>
        <taxon>Gnathifera</taxon>
        <taxon>Rotifera</taxon>
        <taxon>Eurotatoria</taxon>
        <taxon>Bdelloidea</taxon>
        <taxon>Adinetida</taxon>
        <taxon>Adinetidae</taxon>
        <taxon>Adineta</taxon>
    </lineage>
</organism>
<evidence type="ECO:0000256" key="7">
    <source>
        <dbReference type="RuleBase" id="RU361228"/>
    </source>
</evidence>
<dbReference type="InterPro" id="IPR000768">
    <property type="entry name" value="ART"/>
</dbReference>
<proteinExistence type="inferred from homology"/>
<comment type="catalytic activity">
    <reaction evidence="5 7">
        <text>L-arginyl-[protein] + NAD(+) = N(omega)-(ADP-D-ribosyl)-L-arginyl-[protein] + nicotinamide + H(+)</text>
        <dbReference type="Rhea" id="RHEA:19149"/>
        <dbReference type="Rhea" id="RHEA-COMP:10532"/>
        <dbReference type="Rhea" id="RHEA-COMP:15087"/>
        <dbReference type="ChEBI" id="CHEBI:15378"/>
        <dbReference type="ChEBI" id="CHEBI:17154"/>
        <dbReference type="ChEBI" id="CHEBI:29965"/>
        <dbReference type="ChEBI" id="CHEBI:57540"/>
        <dbReference type="ChEBI" id="CHEBI:142554"/>
        <dbReference type="EC" id="2.4.2.31"/>
    </reaction>
</comment>
<feature type="repeat" description="ANK" evidence="6">
    <location>
        <begin position="273"/>
        <end position="305"/>
    </location>
</feature>
<dbReference type="Pfam" id="PF13676">
    <property type="entry name" value="TIR_2"/>
    <property type="match status" value="1"/>
</dbReference>
<dbReference type="SUPFAM" id="SSF56399">
    <property type="entry name" value="ADP-ribosylation"/>
    <property type="match status" value="1"/>
</dbReference>
<evidence type="ECO:0000256" key="1">
    <source>
        <dbReference type="ARBA" id="ARBA00009558"/>
    </source>
</evidence>
<dbReference type="PANTHER" id="PTHR46270:SF2">
    <property type="entry name" value="TIR DOMAIN-CONTAINING PROTEIN"/>
    <property type="match status" value="1"/>
</dbReference>
<evidence type="ECO:0000313" key="10">
    <source>
        <dbReference type="Proteomes" id="UP000663881"/>
    </source>
</evidence>
<keyword evidence="7" id="KW-0520">NAD</keyword>
<dbReference type="SUPFAM" id="SSF48403">
    <property type="entry name" value="Ankyrin repeat"/>
    <property type="match status" value="1"/>
</dbReference>
<dbReference type="InterPro" id="IPR036770">
    <property type="entry name" value="Ankyrin_rpt-contain_sf"/>
</dbReference>
<dbReference type="GO" id="GO:0106274">
    <property type="term" value="F:NAD+-protein-arginine ADP-ribosyltransferase activity"/>
    <property type="evidence" value="ECO:0007669"/>
    <property type="project" value="UniProtKB-EC"/>
</dbReference>
<comment type="similarity">
    <text evidence="1 7">Belongs to the Arg-specific ADP-ribosyltransferase family.</text>
</comment>
<evidence type="ECO:0000256" key="6">
    <source>
        <dbReference type="PROSITE-ProRule" id="PRU00023"/>
    </source>
</evidence>